<dbReference type="GO" id="GO:0046872">
    <property type="term" value="F:metal ion binding"/>
    <property type="evidence" value="ECO:0007669"/>
    <property type="project" value="UniProtKB-KW"/>
</dbReference>
<dbReference type="STRING" id="947033.Lste_0938"/>
<dbReference type="NCBIfam" id="TIGR00109">
    <property type="entry name" value="hemH"/>
    <property type="match status" value="1"/>
</dbReference>
<proteinExistence type="inferred from homology"/>
<dbReference type="InterPro" id="IPR033644">
    <property type="entry name" value="Ferrochelatase_C"/>
</dbReference>
<evidence type="ECO:0000256" key="2">
    <source>
        <dbReference type="ARBA" id="ARBA00023004"/>
    </source>
</evidence>
<dbReference type="GO" id="GO:0005737">
    <property type="term" value="C:cytoplasm"/>
    <property type="evidence" value="ECO:0007669"/>
    <property type="project" value="UniProtKB-SubCell"/>
</dbReference>
<keyword evidence="4 7" id="KW-0456">Lyase</keyword>
<dbReference type="PANTHER" id="PTHR11108">
    <property type="entry name" value="FERROCHELATASE"/>
    <property type="match status" value="1"/>
</dbReference>
<gene>
    <name evidence="7 9" type="primary">hemH</name>
    <name evidence="9" type="ORF">Lste_0938</name>
</gene>
<dbReference type="Proteomes" id="UP000054926">
    <property type="component" value="Unassembled WGS sequence"/>
</dbReference>
<feature type="binding site" evidence="7">
    <location>
        <position position="232"/>
    </location>
    <ligand>
        <name>Fe(2+)</name>
        <dbReference type="ChEBI" id="CHEBI:29033"/>
    </ligand>
</feature>
<evidence type="ECO:0000256" key="7">
    <source>
        <dbReference type="HAMAP-Rule" id="MF_00323"/>
    </source>
</evidence>
<keyword evidence="7" id="KW-0963">Cytoplasm</keyword>
<keyword evidence="7" id="KW-0479">Metal-binding</keyword>
<accession>A0A0W0ZFM0</accession>
<evidence type="ECO:0000256" key="6">
    <source>
        <dbReference type="ARBA" id="ARBA00024536"/>
    </source>
</evidence>
<dbReference type="InterPro" id="IPR033659">
    <property type="entry name" value="Ferrochelatase_N"/>
</dbReference>
<keyword evidence="10" id="KW-1185">Reference proteome</keyword>
<evidence type="ECO:0000313" key="9">
    <source>
        <dbReference type="EMBL" id="KTD67780.1"/>
    </source>
</evidence>
<evidence type="ECO:0000256" key="3">
    <source>
        <dbReference type="ARBA" id="ARBA00023133"/>
    </source>
</evidence>
<dbReference type="GO" id="GO:0004325">
    <property type="term" value="F:ferrochelatase activity"/>
    <property type="evidence" value="ECO:0007669"/>
    <property type="project" value="UniProtKB-UniRule"/>
</dbReference>
<keyword evidence="5 7" id="KW-0627">Porphyrin biosynthesis</keyword>
<name>A0A0W0ZFM0_9GAMM</name>
<comment type="catalytic activity">
    <reaction evidence="6">
        <text>Fe-coproporphyrin III + 2 H(+) = coproporphyrin III + Fe(2+)</text>
        <dbReference type="Rhea" id="RHEA:49572"/>
        <dbReference type="ChEBI" id="CHEBI:15378"/>
        <dbReference type="ChEBI" id="CHEBI:29033"/>
        <dbReference type="ChEBI" id="CHEBI:68438"/>
        <dbReference type="ChEBI" id="CHEBI:131725"/>
        <dbReference type="EC" id="4.99.1.9"/>
    </reaction>
    <physiologicalReaction direction="right-to-left" evidence="6">
        <dbReference type="Rhea" id="RHEA:49574"/>
    </physiologicalReaction>
</comment>
<evidence type="ECO:0000256" key="8">
    <source>
        <dbReference type="RuleBase" id="RU004185"/>
    </source>
</evidence>
<comment type="caution">
    <text evidence="9">The sequence shown here is derived from an EMBL/GenBank/DDBJ whole genome shotgun (WGS) entry which is preliminary data.</text>
</comment>
<comment type="pathway">
    <text evidence="7">Porphyrin-containing compound metabolism; protoheme biosynthesis; protoheme from protoporphyrin-IX: step 1/1.</text>
</comment>
<dbReference type="EC" id="4.98.1.1" evidence="7"/>
<evidence type="ECO:0000256" key="5">
    <source>
        <dbReference type="ARBA" id="ARBA00023244"/>
    </source>
</evidence>
<comment type="function">
    <text evidence="7">Catalyzes the ferrous insertion into protoporphyrin IX.</text>
</comment>
<dbReference type="InterPro" id="IPR001015">
    <property type="entry name" value="Ferrochelatase"/>
</dbReference>
<organism evidence="9 10">
    <name type="scientific">Legionella steelei</name>
    <dbReference type="NCBI Taxonomy" id="947033"/>
    <lineage>
        <taxon>Bacteria</taxon>
        <taxon>Pseudomonadati</taxon>
        <taxon>Pseudomonadota</taxon>
        <taxon>Gammaproteobacteria</taxon>
        <taxon>Legionellales</taxon>
        <taxon>Legionellaceae</taxon>
        <taxon>Legionella</taxon>
    </lineage>
</organism>
<keyword evidence="2 7" id="KW-0408">Iron</keyword>
<dbReference type="PATRIC" id="fig|947033.5.peg.1001"/>
<dbReference type="PANTHER" id="PTHR11108:SF1">
    <property type="entry name" value="FERROCHELATASE, MITOCHONDRIAL"/>
    <property type="match status" value="1"/>
</dbReference>
<dbReference type="AlphaFoldDB" id="A0A0W0ZFM0"/>
<dbReference type="GO" id="GO:0006783">
    <property type="term" value="P:heme biosynthetic process"/>
    <property type="evidence" value="ECO:0007669"/>
    <property type="project" value="UniProtKB-UniRule"/>
</dbReference>
<evidence type="ECO:0000256" key="1">
    <source>
        <dbReference type="ARBA" id="ARBA00007718"/>
    </source>
</evidence>
<dbReference type="EMBL" id="LNYY01000019">
    <property type="protein sequence ID" value="KTD67780.1"/>
    <property type="molecule type" value="Genomic_DNA"/>
</dbReference>
<dbReference type="HAMAP" id="MF_00323">
    <property type="entry name" value="Ferrochelatase"/>
    <property type="match status" value="1"/>
</dbReference>
<keyword evidence="3 7" id="KW-0350">Heme biosynthesis</keyword>
<dbReference type="Gene3D" id="3.40.50.1400">
    <property type="match status" value="2"/>
</dbReference>
<reference evidence="9 10" key="1">
    <citation type="submission" date="2015-11" db="EMBL/GenBank/DDBJ databases">
        <title>Genomic analysis of 38 Legionella species identifies large and diverse effector repertoires.</title>
        <authorList>
            <person name="Burstein D."/>
            <person name="Amaro F."/>
            <person name="Zusman T."/>
            <person name="Lifshitz Z."/>
            <person name="Cohen O."/>
            <person name="Gilbert J.A."/>
            <person name="Pupko T."/>
            <person name="Shuman H.A."/>
            <person name="Segal G."/>
        </authorList>
    </citation>
    <scope>NUCLEOTIDE SEQUENCE [LARGE SCALE GENOMIC DNA]</scope>
    <source>
        <strain evidence="9 10">IMVS3376</strain>
    </source>
</reference>
<comment type="catalytic activity">
    <reaction evidence="7">
        <text>heme b + 2 H(+) = protoporphyrin IX + Fe(2+)</text>
        <dbReference type="Rhea" id="RHEA:22584"/>
        <dbReference type="ChEBI" id="CHEBI:15378"/>
        <dbReference type="ChEBI" id="CHEBI:29033"/>
        <dbReference type="ChEBI" id="CHEBI:57306"/>
        <dbReference type="ChEBI" id="CHEBI:60344"/>
        <dbReference type="EC" id="4.98.1.1"/>
    </reaction>
</comment>
<sequence length="384" mass="43044">MIKLTQYHGGAASTSPKKIKFQTSTELQTVFMYDGPILFVVSELLMKRGLLLINLGTPNSAEISSVRSYLREFLTDKRVVDLPAVLRYILVYAFILPFRTKRSARAYQSIWTEQGSPLLVHSKSLVNQIQKEVGSESIIALGMRYGNPSIETALNQLRDCESITILPLYPQYSSAANGSSIAEAMRIISSWDLIPSIRIISDFFQHPAYLKAQAQIIKSYLHEQAHVLFSYHGIPERQITKVSCKSICTESCPTLTDSIHWCYRAQCHETSRLLANELGLATNSYSTAFQSRLGKTPWVKPYTDQILAELIAKGIKKLVIICPSFVADCLETLEEIGIRLQQQWTTLGGNELITVPSLNNDPSWIQAIITMTDSQSDSQLRCIS</sequence>
<feature type="binding site" evidence="7">
    <location>
        <position position="331"/>
    </location>
    <ligand>
        <name>Fe(2+)</name>
        <dbReference type="ChEBI" id="CHEBI:29033"/>
    </ligand>
</feature>
<comment type="subcellular location">
    <subcellularLocation>
        <location evidence="7">Cytoplasm</location>
    </subcellularLocation>
</comment>
<evidence type="ECO:0000256" key="4">
    <source>
        <dbReference type="ARBA" id="ARBA00023239"/>
    </source>
</evidence>
<dbReference type="UniPathway" id="UPA00252">
    <property type="reaction ID" value="UER00325"/>
</dbReference>
<protein>
    <recommendedName>
        <fullName evidence="7">Ferrochelatase</fullName>
        <ecNumber evidence="7">4.98.1.1</ecNumber>
    </recommendedName>
    <alternativeName>
        <fullName evidence="7">Heme synthase</fullName>
    </alternativeName>
    <alternativeName>
        <fullName evidence="7">Protoheme ferro-lyase</fullName>
    </alternativeName>
</protein>
<evidence type="ECO:0000313" key="10">
    <source>
        <dbReference type="Proteomes" id="UP000054926"/>
    </source>
</evidence>
<dbReference type="SUPFAM" id="SSF53800">
    <property type="entry name" value="Chelatase"/>
    <property type="match status" value="1"/>
</dbReference>
<dbReference type="CDD" id="cd00419">
    <property type="entry name" value="Ferrochelatase_C"/>
    <property type="match status" value="1"/>
</dbReference>
<dbReference type="CDD" id="cd03411">
    <property type="entry name" value="Ferrochelatase_N"/>
    <property type="match status" value="1"/>
</dbReference>
<comment type="similarity">
    <text evidence="1 7 8">Belongs to the ferrochelatase family.</text>
</comment>
<dbReference type="Pfam" id="PF00762">
    <property type="entry name" value="Ferrochelatase"/>
    <property type="match status" value="1"/>
</dbReference>